<feature type="compositionally biased region" description="Low complexity" evidence="1">
    <location>
        <begin position="27"/>
        <end position="44"/>
    </location>
</feature>
<evidence type="ECO:0000256" key="1">
    <source>
        <dbReference type="SAM" id="MobiDB-lite"/>
    </source>
</evidence>
<dbReference type="STRING" id="1220924.W2S2U1"/>
<feature type="compositionally biased region" description="Polar residues" evidence="1">
    <location>
        <begin position="430"/>
        <end position="439"/>
    </location>
</feature>
<dbReference type="HOGENOM" id="CLU_026242_2_0_1"/>
<dbReference type="RefSeq" id="XP_008714631.1">
    <property type="nucleotide sequence ID" value="XM_008716409.1"/>
</dbReference>
<accession>W2S2U1</accession>
<dbReference type="eggNOG" id="ENOG502SQZN">
    <property type="taxonomic scope" value="Eukaryota"/>
</dbReference>
<feature type="compositionally biased region" description="Basic and acidic residues" evidence="1">
    <location>
        <begin position="1"/>
        <end position="11"/>
    </location>
</feature>
<gene>
    <name evidence="2" type="ORF">HMPREF1541_02053</name>
</gene>
<feature type="region of interest" description="Disordered" evidence="1">
    <location>
        <begin position="1"/>
        <end position="85"/>
    </location>
</feature>
<proteinExistence type="predicted"/>
<name>W2S2U1_CYPE1</name>
<dbReference type="EMBL" id="KB822718">
    <property type="protein sequence ID" value="ETN42895.1"/>
    <property type="molecule type" value="Genomic_DNA"/>
</dbReference>
<reference evidence="2 3" key="1">
    <citation type="submission" date="2013-03" db="EMBL/GenBank/DDBJ databases">
        <title>The Genome Sequence of Phialophora europaea CBS 101466.</title>
        <authorList>
            <consortium name="The Broad Institute Genomics Platform"/>
            <person name="Cuomo C."/>
            <person name="de Hoog S."/>
            <person name="Gorbushina A."/>
            <person name="Walker B."/>
            <person name="Young S.K."/>
            <person name="Zeng Q."/>
            <person name="Gargeya S."/>
            <person name="Fitzgerald M."/>
            <person name="Haas B."/>
            <person name="Abouelleil A."/>
            <person name="Allen A.W."/>
            <person name="Alvarado L."/>
            <person name="Arachchi H.M."/>
            <person name="Berlin A.M."/>
            <person name="Chapman S.B."/>
            <person name="Gainer-Dewar J."/>
            <person name="Goldberg J."/>
            <person name="Griggs A."/>
            <person name="Gujja S."/>
            <person name="Hansen M."/>
            <person name="Howarth C."/>
            <person name="Imamovic A."/>
            <person name="Ireland A."/>
            <person name="Larimer J."/>
            <person name="McCowan C."/>
            <person name="Murphy C."/>
            <person name="Pearson M."/>
            <person name="Poon T.W."/>
            <person name="Priest M."/>
            <person name="Roberts A."/>
            <person name="Saif S."/>
            <person name="Shea T."/>
            <person name="Sisk P."/>
            <person name="Sykes S."/>
            <person name="Wortman J."/>
            <person name="Nusbaum C."/>
            <person name="Birren B."/>
        </authorList>
    </citation>
    <scope>NUCLEOTIDE SEQUENCE [LARGE SCALE GENOMIC DNA]</scope>
    <source>
        <strain evidence="2 3">CBS 101466</strain>
    </source>
</reference>
<dbReference type="VEuPathDB" id="FungiDB:HMPREF1541_02053"/>
<dbReference type="AlphaFoldDB" id="W2S2U1"/>
<feature type="region of interest" description="Disordered" evidence="1">
    <location>
        <begin position="418"/>
        <end position="439"/>
    </location>
</feature>
<dbReference type="Proteomes" id="UP000030752">
    <property type="component" value="Unassembled WGS sequence"/>
</dbReference>
<organism evidence="2 3">
    <name type="scientific">Cyphellophora europaea (strain CBS 101466)</name>
    <name type="common">Phialophora europaea</name>
    <dbReference type="NCBI Taxonomy" id="1220924"/>
    <lineage>
        <taxon>Eukaryota</taxon>
        <taxon>Fungi</taxon>
        <taxon>Dikarya</taxon>
        <taxon>Ascomycota</taxon>
        <taxon>Pezizomycotina</taxon>
        <taxon>Eurotiomycetes</taxon>
        <taxon>Chaetothyriomycetidae</taxon>
        <taxon>Chaetothyriales</taxon>
        <taxon>Cyphellophoraceae</taxon>
        <taxon>Cyphellophora</taxon>
    </lineage>
</organism>
<dbReference type="InParanoid" id="W2S2U1"/>
<keyword evidence="3" id="KW-1185">Reference proteome</keyword>
<feature type="region of interest" description="Disordered" evidence="1">
    <location>
        <begin position="281"/>
        <end position="393"/>
    </location>
</feature>
<feature type="region of interest" description="Disordered" evidence="1">
    <location>
        <begin position="222"/>
        <end position="265"/>
    </location>
</feature>
<evidence type="ECO:0000313" key="3">
    <source>
        <dbReference type="Proteomes" id="UP000030752"/>
    </source>
</evidence>
<sequence>MPGSFHERARLDQPTARASFYIPPSPSASSTLSQSVRSRSRTSSPAKETRKRPRGGVRNNSSSSTTPRTSRAALSSTSTFSLDAPSPAPLVSTQYVYAGGTPTADRFTREEEGSFDYEKDLRPSRFAHPPMQHSDSYFPCTPGSEVGGKRRRLSPSNNNGWGRAVWQLTGGIAGKAINFCWTMAFNGFHAGPGAGYSMDVGTPLVVPGDPAKLSSRKDVFDDKYEGSCSTPVPGSFPNDEEGYQPRPEVDEQLPTPTTCNDWGGTSALKSNWVMVDAPAMRDAESSPARKRPRPSTANLHAKPSPRATGARPRMHQRNSASFASPRASLNGRASIAQERPQSSGSDQPQHKRSRSSIASPRRESSMSTPRSPDVVKFEKKLHKRSQKQDDSIRRMNEQMQEMMKEAQQALASKIEIVDDNDDEGYGEGVQASSYGSNWS</sequence>
<feature type="compositionally biased region" description="Low complexity" evidence="1">
    <location>
        <begin position="61"/>
        <end position="82"/>
    </location>
</feature>
<protein>
    <submittedName>
        <fullName evidence="2">Uncharacterized protein</fullName>
    </submittedName>
</protein>
<dbReference type="OrthoDB" id="5138418at2759"/>
<dbReference type="GeneID" id="19969392"/>
<evidence type="ECO:0000313" key="2">
    <source>
        <dbReference type="EMBL" id="ETN42895.1"/>
    </source>
</evidence>